<feature type="compositionally biased region" description="Polar residues" evidence="1">
    <location>
        <begin position="208"/>
        <end position="225"/>
    </location>
</feature>
<keyword evidence="3" id="KW-1185">Reference proteome</keyword>
<feature type="region of interest" description="Disordered" evidence="1">
    <location>
        <begin position="1"/>
        <end position="44"/>
    </location>
</feature>
<comment type="caution">
    <text evidence="2">The sequence shown here is derived from an EMBL/GenBank/DDBJ whole genome shotgun (WGS) entry which is preliminary data.</text>
</comment>
<reference evidence="2" key="1">
    <citation type="journal article" date="2021" name="J Fungi (Basel)">
        <title>Virulence traits and population genomics of the black yeast Aureobasidium melanogenum.</title>
        <authorList>
            <person name="Cernosa A."/>
            <person name="Sun X."/>
            <person name="Gostincar C."/>
            <person name="Fang C."/>
            <person name="Gunde-Cimerman N."/>
            <person name="Song Z."/>
        </authorList>
    </citation>
    <scope>NUCLEOTIDE SEQUENCE</scope>
    <source>
        <strain evidence="2">EXF-9298</strain>
    </source>
</reference>
<feature type="compositionally biased region" description="Polar residues" evidence="1">
    <location>
        <begin position="22"/>
        <end position="37"/>
    </location>
</feature>
<evidence type="ECO:0000313" key="2">
    <source>
        <dbReference type="EMBL" id="KAG9985894.1"/>
    </source>
</evidence>
<name>A0A9P8FXR6_AURME</name>
<feature type="compositionally biased region" description="Low complexity" evidence="1">
    <location>
        <begin position="190"/>
        <end position="207"/>
    </location>
</feature>
<sequence>MTDYSTSSPISAGTFDIPSTPDVPTTPNVPSTPQAPSSPCLDDEIMAEDEEIFPPTPEGLSRRQYNLFKRNRKSTLKAAKMMAQAMEEMTDAAEDVAAEPSSPDGYKEGDFGRQARKLVKSTDKHESYFHIYPSSIQNKHKLLLPASRMIYTSFCHRVLRAKRPLLVQAMFSTSIFIVEADLHDTPATHNSSSSNNSRSNNSSNNSNDATFGTDTITDTKVTKNNKAPVKTKSSHRFLFNPIPKPEPVPEPPTSETVDDALGPKPEPVPRPPTPGSCPPAAPIS</sequence>
<feature type="compositionally biased region" description="Pro residues" evidence="1">
    <location>
        <begin position="264"/>
        <end position="284"/>
    </location>
</feature>
<organism evidence="2 3">
    <name type="scientific">Aureobasidium melanogenum</name>
    <name type="common">Aureobasidium pullulans var. melanogenum</name>
    <dbReference type="NCBI Taxonomy" id="46634"/>
    <lineage>
        <taxon>Eukaryota</taxon>
        <taxon>Fungi</taxon>
        <taxon>Dikarya</taxon>
        <taxon>Ascomycota</taxon>
        <taxon>Pezizomycotina</taxon>
        <taxon>Dothideomycetes</taxon>
        <taxon>Dothideomycetidae</taxon>
        <taxon>Dothideales</taxon>
        <taxon>Saccotheciaceae</taxon>
        <taxon>Aureobasidium</taxon>
    </lineage>
</organism>
<evidence type="ECO:0000313" key="3">
    <source>
        <dbReference type="Proteomes" id="UP000729357"/>
    </source>
</evidence>
<dbReference type="Proteomes" id="UP000729357">
    <property type="component" value="Unassembled WGS sequence"/>
</dbReference>
<feature type="compositionally biased region" description="Pro residues" evidence="1">
    <location>
        <begin position="242"/>
        <end position="252"/>
    </location>
</feature>
<protein>
    <submittedName>
        <fullName evidence="2">Uncharacterized protein</fullName>
    </submittedName>
</protein>
<gene>
    <name evidence="2" type="ORF">KCU98_g4408</name>
</gene>
<evidence type="ECO:0000256" key="1">
    <source>
        <dbReference type="SAM" id="MobiDB-lite"/>
    </source>
</evidence>
<accession>A0A9P8FXR6</accession>
<feature type="compositionally biased region" description="Polar residues" evidence="1">
    <location>
        <begin position="1"/>
        <end position="11"/>
    </location>
</feature>
<dbReference type="AlphaFoldDB" id="A0A9P8FXR6"/>
<proteinExistence type="predicted"/>
<reference evidence="2" key="2">
    <citation type="submission" date="2021-08" db="EMBL/GenBank/DDBJ databases">
        <authorList>
            <person name="Gostincar C."/>
            <person name="Sun X."/>
            <person name="Song Z."/>
            <person name="Gunde-Cimerman N."/>
        </authorList>
    </citation>
    <scope>NUCLEOTIDE SEQUENCE</scope>
    <source>
        <strain evidence="2">EXF-9298</strain>
    </source>
</reference>
<feature type="region of interest" description="Disordered" evidence="1">
    <location>
        <begin position="186"/>
        <end position="284"/>
    </location>
</feature>
<feature type="non-terminal residue" evidence="2">
    <location>
        <position position="1"/>
    </location>
</feature>
<dbReference type="EMBL" id="JAHFXS010000353">
    <property type="protein sequence ID" value="KAG9985894.1"/>
    <property type="molecule type" value="Genomic_DNA"/>
</dbReference>